<organism evidence="2 3">
    <name type="scientific">Saccharothrix lopnurensis</name>
    <dbReference type="NCBI Taxonomy" id="1670621"/>
    <lineage>
        <taxon>Bacteria</taxon>
        <taxon>Bacillati</taxon>
        <taxon>Actinomycetota</taxon>
        <taxon>Actinomycetes</taxon>
        <taxon>Pseudonocardiales</taxon>
        <taxon>Pseudonocardiaceae</taxon>
        <taxon>Saccharothrix</taxon>
    </lineage>
</organism>
<keyword evidence="3" id="KW-1185">Reference proteome</keyword>
<reference evidence="3" key="1">
    <citation type="journal article" date="2019" name="Int. J. Syst. Evol. Microbiol.">
        <title>The Global Catalogue of Microorganisms (GCM) 10K type strain sequencing project: providing services to taxonomists for standard genome sequencing and annotation.</title>
        <authorList>
            <consortium name="The Broad Institute Genomics Platform"/>
            <consortium name="The Broad Institute Genome Sequencing Center for Infectious Disease"/>
            <person name="Wu L."/>
            <person name="Ma J."/>
        </authorList>
    </citation>
    <scope>NUCLEOTIDE SEQUENCE [LARGE SCALE GENOMIC DNA]</scope>
    <source>
        <strain evidence="3">CGMCC 4.7246</strain>
    </source>
</reference>
<protein>
    <recommendedName>
        <fullName evidence="4">Syndecan 1</fullName>
    </recommendedName>
</protein>
<evidence type="ECO:0000313" key="3">
    <source>
        <dbReference type="Proteomes" id="UP001596220"/>
    </source>
</evidence>
<dbReference type="Proteomes" id="UP001596220">
    <property type="component" value="Unassembled WGS sequence"/>
</dbReference>
<sequence>MNTPGHQPTPPHSATHPATHPATPPRTEERGDDGRPAVPLDLDDLARRLLEPVGRLLRAELRQGRERAGRLHDRRR</sequence>
<feature type="compositionally biased region" description="Low complexity" evidence="1">
    <location>
        <begin position="12"/>
        <end position="21"/>
    </location>
</feature>
<evidence type="ECO:0008006" key="4">
    <source>
        <dbReference type="Google" id="ProtNLM"/>
    </source>
</evidence>
<comment type="caution">
    <text evidence="2">The sequence shown here is derived from an EMBL/GenBank/DDBJ whole genome shotgun (WGS) entry which is preliminary data.</text>
</comment>
<accession>A0ABW1PAT0</accession>
<evidence type="ECO:0000313" key="2">
    <source>
        <dbReference type="EMBL" id="MFC6092210.1"/>
    </source>
</evidence>
<gene>
    <name evidence="2" type="ORF">ACFP3R_23315</name>
</gene>
<evidence type="ECO:0000256" key="1">
    <source>
        <dbReference type="SAM" id="MobiDB-lite"/>
    </source>
</evidence>
<feature type="region of interest" description="Disordered" evidence="1">
    <location>
        <begin position="1"/>
        <end position="40"/>
    </location>
</feature>
<dbReference type="EMBL" id="JBHSQO010000026">
    <property type="protein sequence ID" value="MFC6092210.1"/>
    <property type="molecule type" value="Genomic_DNA"/>
</dbReference>
<feature type="compositionally biased region" description="Basic and acidic residues" evidence="1">
    <location>
        <begin position="26"/>
        <end position="35"/>
    </location>
</feature>
<dbReference type="RefSeq" id="WP_380638504.1">
    <property type="nucleotide sequence ID" value="NZ_JBHSQO010000026.1"/>
</dbReference>
<name>A0ABW1PAT0_9PSEU</name>
<proteinExistence type="predicted"/>